<dbReference type="GO" id="GO:0005576">
    <property type="term" value="C:extracellular region"/>
    <property type="evidence" value="ECO:0007669"/>
    <property type="project" value="UniProtKB-SubCell"/>
</dbReference>
<dbReference type="FunFam" id="3.20.20.80:FF:000050">
    <property type="entry name" value="Beta-mannosidase B"/>
    <property type="match status" value="1"/>
</dbReference>
<protein>
    <recommendedName>
        <fullName evidence="14">Beta-mannosidase B</fullName>
        <ecNumber evidence="6">3.2.1.25</ecNumber>
    </recommendedName>
    <alternativeName>
        <fullName evidence="15">Mannanase B</fullName>
    </alternativeName>
</protein>
<dbReference type="GO" id="GO:0005764">
    <property type="term" value="C:lysosome"/>
    <property type="evidence" value="ECO:0007669"/>
    <property type="project" value="UniProtKB-SubCell"/>
</dbReference>
<feature type="domain" description="Mannosidase Ig/CBM-like" evidence="19">
    <location>
        <begin position="691"/>
        <end position="780"/>
    </location>
</feature>
<dbReference type="InterPro" id="IPR011050">
    <property type="entry name" value="Pectin_lyase_fold/virulence"/>
</dbReference>
<dbReference type="Pfam" id="PF17753">
    <property type="entry name" value="Ig_mannosidase"/>
    <property type="match status" value="1"/>
</dbReference>
<dbReference type="FunFam" id="2.60.120.260:FF:000060">
    <property type="entry name" value="Probable beta-mannosidase"/>
    <property type="match status" value="1"/>
</dbReference>
<evidence type="ECO:0000313" key="22">
    <source>
        <dbReference type="Proteomes" id="UP000283850"/>
    </source>
</evidence>
<dbReference type="GO" id="GO:0005975">
    <property type="term" value="P:carbohydrate metabolic process"/>
    <property type="evidence" value="ECO:0007669"/>
    <property type="project" value="InterPro"/>
</dbReference>
<evidence type="ECO:0000256" key="1">
    <source>
        <dbReference type="ARBA" id="ARBA00000829"/>
    </source>
</evidence>
<dbReference type="Pfam" id="PF00703">
    <property type="entry name" value="Glyco_hydro_2"/>
    <property type="match status" value="1"/>
</dbReference>
<dbReference type="InterPro" id="IPR050887">
    <property type="entry name" value="Beta-mannosidase_GH2"/>
</dbReference>
<dbReference type="Gene3D" id="2.60.40.10">
    <property type="entry name" value="Immunoglobulins"/>
    <property type="match status" value="3"/>
</dbReference>
<dbReference type="InterPro" id="IPR008979">
    <property type="entry name" value="Galactose-bd-like_sf"/>
</dbReference>
<evidence type="ECO:0000259" key="18">
    <source>
        <dbReference type="Pfam" id="PF17753"/>
    </source>
</evidence>
<evidence type="ECO:0000256" key="15">
    <source>
        <dbReference type="ARBA" id="ARBA00041614"/>
    </source>
</evidence>
<comment type="similarity">
    <text evidence="13">Belongs to the glycosyl hydrolase 2 family. Beta-mannosidase B subfamily.</text>
</comment>
<dbReference type="InterPro" id="IPR054593">
    <property type="entry name" value="Beta-mannosidase-like_N2"/>
</dbReference>
<evidence type="ECO:0000256" key="13">
    <source>
        <dbReference type="ARBA" id="ARBA00038429"/>
    </source>
</evidence>
<keyword evidence="9" id="KW-0378">Hydrolase</keyword>
<evidence type="ECO:0000256" key="11">
    <source>
        <dbReference type="ARBA" id="ARBA00023228"/>
    </source>
</evidence>
<evidence type="ECO:0000256" key="16">
    <source>
        <dbReference type="SAM" id="SignalP"/>
    </source>
</evidence>
<dbReference type="EC" id="3.2.1.25" evidence="6"/>
<evidence type="ECO:0000256" key="6">
    <source>
        <dbReference type="ARBA" id="ARBA00012754"/>
    </source>
</evidence>
<dbReference type="SUPFAM" id="SSF49785">
    <property type="entry name" value="Galactose-binding domain-like"/>
    <property type="match status" value="1"/>
</dbReference>
<evidence type="ECO:0000256" key="7">
    <source>
        <dbReference type="ARBA" id="ARBA00022525"/>
    </source>
</evidence>
<evidence type="ECO:0000256" key="8">
    <source>
        <dbReference type="ARBA" id="ARBA00022729"/>
    </source>
</evidence>
<comment type="subcellular location">
    <subcellularLocation>
        <location evidence="2">Lysosome</location>
    </subcellularLocation>
    <subcellularLocation>
        <location evidence="3">Secreted</location>
    </subcellularLocation>
</comment>
<dbReference type="Gene3D" id="3.20.20.80">
    <property type="entry name" value="Glycosidases"/>
    <property type="match status" value="1"/>
</dbReference>
<comment type="caution">
    <text evidence="21">The sequence shown here is derived from an EMBL/GenBank/DDBJ whole genome shotgun (WGS) entry which is preliminary data.</text>
</comment>
<dbReference type="InterPro" id="IPR013783">
    <property type="entry name" value="Ig-like_fold"/>
</dbReference>
<evidence type="ECO:0000256" key="3">
    <source>
        <dbReference type="ARBA" id="ARBA00004613"/>
    </source>
</evidence>
<dbReference type="Gene3D" id="2.160.20.10">
    <property type="entry name" value="Single-stranded right-handed beta-helix, Pectin lyase-like"/>
    <property type="match status" value="1"/>
</dbReference>
<dbReference type="InterPro" id="IPR041447">
    <property type="entry name" value="Mannosidase_ig"/>
</dbReference>
<dbReference type="Pfam" id="PF17786">
    <property type="entry name" value="Mannosidase_ig"/>
    <property type="match status" value="1"/>
</dbReference>
<dbReference type="InterPro" id="IPR036156">
    <property type="entry name" value="Beta-gal/glucu_dom_sf"/>
</dbReference>
<evidence type="ECO:0000256" key="10">
    <source>
        <dbReference type="ARBA" id="ARBA00023180"/>
    </source>
</evidence>
<dbReference type="Pfam" id="PF22666">
    <property type="entry name" value="Glyco_hydro_2_N2"/>
    <property type="match status" value="1"/>
</dbReference>
<keyword evidence="7" id="KW-0964">Secreted</keyword>
<dbReference type="InterPro" id="IPR012334">
    <property type="entry name" value="Pectin_lyas_fold"/>
</dbReference>
<feature type="domain" description="Beta-mannosidase-like galactose-binding" evidence="20">
    <location>
        <begin position="36"/>
        <end position="213"/>
    </location>
</feature>
<dbReference type="SUPFAM" id="SSF49303">
    <property type="entry name" value="beta-Galactosidase/glucuronidase domain"/>
    <property type="match status" value="3"/>
</dbReference>
<dbReference type="PANTHER" id="PTHR43730:SF1">
    <property type="entry name" value="BETA-MANNOSIDASE"/>
    <property type="match status" value="1"/>
</dbReference>
<dbReference type="Gene3D" id="2.60.120.260">
    <property type="entry name" value="Galactose-binding domain-like"/>
    <property type="match status" value="1"/>
</dbReference>
<comment type="subunit">
    <text evidence="5">Homodimer.</text>
</comment>
<evidence type="ECO:0000256" key="5">
    <source>
        <dbReference type="ARBA" id="ARBA00011738"/>
    </source>
</evidence>
<organism evidence="21 22">
    <name type="scientific">Bacteroides intestinalis</name>
    <dbReference type="NCBI Taxonomy" id="329854"/>
    <lineage>
        <taxon>Bacteria</taxon>
        <taxon>Pseudomonadati</taxon>
        <taxon>Bacteroidota</taxon>
        <taxon>Bacteroidia</taxon>
        <taxon>Bacteroidales</taxon>
        <taxon>Bacteroidaceae</taxon>
        <taxon>Bacteroides</taxon>
    </lineage>
</organism>
<dbReference type="SUPFAM" id="SSF51445">
    <property type="entry name" value="(Trans)glycosidases"/>
    <property type="match status" value="1"/>
</dbReference>
<name>A0A412XRC2_9BACE</name>
<evidence type="ECO:0000256" key="2">
    <source>
        <dbReference type="ARBA" id="ARBA00004371"/>
    </source>
</evidence>
<evidence type="ECO:0000259" key="19">
    <source>
        <dbReference type="Pfam" id="PF17786"/>
    </source>
</evidence>
<evidence type="ECO:0000259" key="17">
    <source>
        <dbReference type="Pfam" id="PF00703"/>
    </source>
</evidence>
<feature type="chain" id="PRO_5019007243" description="Beta-mannosidase B" evidence="16">
    <location>
        <begin position="26"/>
        <end position="1360"/>
    </location>
</feature>
<evidence type="ECO:0000313" key="21">
    <source>
        <dbReference type="EMBL" id="RGV47649.1"/>
    </source>
</evidence>
<feature type="domain" description="Glycoside hydrolase family 2 immunoglobulin-like beta-sandwich" evidence="17">
    <location>
        <begin position="223"/>
        <end position="329"/>
    </location>
</feature>
<evidence type="ECO:0000256" key="14">
    <source>
        <dbReference type="ARBA" id="ARBA00041069"/>
    </source>
</evidence>
<sequence length="1360" mass="156025">MNMKVKMKFYIVLLNLLFLFTAVDAQPVLQYLHEEWSFRQARGTNWYEATVPGTVHTDLMNNKLIDDPFYRLNERGVQWVDKEDWIYRTTFDVAPELLAKRNIVLHFEGLDTYADVTLNGKKVLAADNMFREWQADVRSLLKEHGNELQVYLHSPIKVAMPKWEAVPFQYRSSNDQSENGGLLNRKVGVFVRKAGYHFGWDWGPRLVTSGIWRPVALEAWDEVRIDDVFYNQKSVTANQAVIDVTVEVLSDKETEASVSVINRTDSRTECRKLIRLNKGLNKIPVSFTMKKPRLWWTNGLGEPFLYDFATTLELDGKQIDITEDKLGIRSLKVVTAPDEHGESFYFELNGKPLFAKGANYIPCDNFLTRVTDSIYEKTIQDAVSANMNMLRIWGGGVYEKDIFYDLCDKYGILVWQDFMFACSVFPAEGELLENIRKEAIDNVRRLRNHSCIALWCGNNECLDAWFNWNWKNTYDKQNPAYSDIIWKQFKDQYFVTLPAVVEEYHPGVCYRKSSPYSDDKGTRNHTVGDMHYWEVWQGLKPLSEFKHERSRFFSEYGFQSFPEFESIKRYAPLQEDWNLTSEVMMAHQRGGATANKRINDFLLSEYRQPKDFRSFTYMSQLLQADAMKMAMEAHRRDMPYCMGSLVWQHNDCWPVASWSSRDYYGRWKAQHYFTVKSFADLLVSPIEDGNVLQVYIVSDRLKPTSGELKVCALRLDGDGIVKEFTRQVTVPANTSTVVWRETVDKMLDGANKEDVVIHVSYRDKTGKEYTNNYFPAKQKDMHYATARINKNFVAVEGGYDVTLSCDVFARGVFLSLKGDIDNFISDNYMDILPGKPVTVRVTTDLPGLQFAERLQVTSFSDAVEQPQVKAYPLASCYQRGKQHSLNVGQTDVPVQAFSPIYDFATFSFSGRQKVTVTVDEDIKQFTISPLALNIKAVADGNKLTFDLVDSRYLIVKINELKELAIAADNLETDIPENEGIGIYNILSEPYKADPKGAELSTIAIQTAIDDANRNGGGTVYIPAGLYYCGNLILRSNVHIYMEGGAVLRGTGNPKDYITHYRKQSLKMDGTWFIFTEDNSSNIKIYGRGIIDGNGTYMRTQHHYLNNLLFPMQCSGFTVDGITFVDSGLWGVVPTRCDHVALLNTKHFNENDKNYEDDAIDIQECQHVLVKHSFAIAEDDTYSTKTWLQETDIAGKWYGKPEILDDVVFDDCFGWSRCATFKLGFGVEQDQTNLSFINSFSYKSMRAIAVNHRWGKGIASNILFDNIDIEGFWPRDKSESRWLEINLRSPENVENITLSNIRVREVGSTPSLIRGYSEKHPIKNIMLENIYMHDQMTPVHSLQEMNVTDIKHISGLKVVRN</sequence>
<evidence type="ECO:0000256" key="12">
    <source>
        <dbReference type="ARBA" id="ARBA00023295"/>
    </source>
</evidence>
<dbReference type="GO" id="GO:0006516">
    <property type="term" value="P:glycoprotein catabolic process"/>
    <property type="evidence" value="ECO:0007669"/>
    <property type="project" value="TreeGrafter"/>
</dbReference>
<feature type="signal peptide" evidence="16">
    <location>
        <begin position="1"/>
        <end position="25"/>
    </location>
</feature>
<dbReference type="InterPro" id="IPR041625">
    <property type="entry name" value="Beta-mannosidase_Ig"/>
</dbReference>
<proteinExistence type="inferred from homology"/>
<evidence type="ECO:0000256" key="9">
    <source>
        <dbReference type="ARBA" id="ARBA00022801"/>
    </source>
</evidence>
<keyword evidence="11" id="KW-0458">Lysosome</keyword>
<comment type="pathway">
    <text evidence="4">Glycan metabolism; N-glycan degradation.</text>
</comment>
<accession>A0A412XRC2</accession>
<keyword evidence="12" id="KW-0326">Glycosidase</keyword>
<evidence type="ECO:0000256" key="4">
    <source>
        <dbReference type="ARBA" id="ARBA00004740"/>
    </source>
</evidence>
<dbReference type="InterPro" id="IPR006102">
    <property type="entry name" value="Ig-like_GH2"/>
</dbReference>
<dbReference type="PANTHER" id="PTHR43730">
    <property type="entry name" value="BETA-MANNOSIDASE"/>
    <property type="match status" value="1"/>
</dbReference>
<reference evidence="21 22" key="1">
    <citation type="submission" date="2018-08" db="EMBL/GenBank/DDBJ databases">
        <title>A genome reference for cultivated species of the human gut microbiota.</title>
        <authorList>
            <person name="Zou Y."/>
            <person name="Xue W."/>
            <person name="Luo G."/>
        </authorList>
    </citation>
    <scope>NUCLEOTIDE SEQUENCE [LARGE SCALE GENOMIC DNA]</scope>
    <source>
        <strain evidence="21 22">AF14-32</strain>
    </source>
</reference>
<feature type="domain" description="Beta-mannosidase Ig-fold" evidence="18">
    <location>
        <begin position="788"/>
        <end position="861"/>
    </location>
</feature>
<evidence type="ECO:0000259" key="20">
    <source>
        <dbReference type="Pfam" id="PF22666"/>
    </source>
</evidence>
<dbReference type="GO" id="GO:0004567">
    <property type="term" value="F:beta-mannosidase activity"/>
    <property type="evidence" value="ECO:0007669"/>
    <property type="project" value="UniProtKB-EC"/>
</dbReference>
<dbReference type="InterPro" id="IPR017853">
    <property type="entry name" value="GH"/>
</dbReference>
<dbReference type="EMBL" id="QRZF01000029">
    <property type="protein sequence ID" value="RGV47649.1"/>
    <property type="molecule type" value="Genomic_DNA"/>
</dbReference>
<dbReference type="SUPFAM" id="SSF51126">
    <property type="entry name" value="Pectin lyase-like"/>
    <property type="match status" value="1"/>
</dbReference>
<keyword evidence="10" id="KW-0325">Glycoprotein</keyword>
<comment type="catalytic activity">
    <reaction evidence="1">
        <text>Hydrolysis of terminal, non-reducing beta-D-mannose residues in beta-D-mannosides.</text>
        <dbReference type="EC" id="3.2.1.25"/>
    </reaction>
</comment>
<keyword evidence="8 16" id="KW-0732">Signal</keyword>
<gene>
    <name evidence="21" type="ORF">DWW10_23945</name>
</gene>
<dbReference type="Proteomes" id="UP000283850">
    <property type="component" value="Unassembled WGS sequence"/>
</dbReference>